<accession>A0A1M4V5I8</accession>
<name>A0A1M4V5I8_9FLAO</name>
<organism evidence="1 2">
    <name type="scientific">Psychroflexus salarius</name>
    <dbReference type="NCBI Taxonomy" id="1155689"/>
    <lineage>
        <taxon>Bacteria</taxon>
        <taxon>Pseudomonadati</taxon>
        <taxon>Bacteroidota</taxon>
        <taxon>Flavobacteriia</taxon>
        <taxon>Flavobacteriales</taxon>
        <taxon>Flavobacteriaceae</taxon>
        <taxon>Psychroflexus</taxon>
    </lineage>
</organism>
<dbReference type="OrthoDB" id="784244at2"/>
<proteinExistence type="predicted"/>
<evidence type="ECO:0000313" key="1">
    <source>
        <dbReference type="EMBL" id="SHE64167.1"/>
    </source>
</evidence>
<protein>
    <submittedName>
        <fullName evidence="1">Uncharacterized protein</fullName>
    </submittedName>
</protein>
<gene>
    <name evidence="1" type="ORF">SAMN05444278_103254</name>
</gene>
<dbReference type="AlphaFoldDB" id="A0A1M4V5I8"/>
<keyword evidence="2" id="KW-1185">Reference proteome</keyword>
<dbReference type="Gene3D" id="3.40.50.2000">
    <property type="entry name" value="Glycogen Phosphorylase B"/>
    <property type="match status" value="1"/>
</dbReference>
<dbReference type="RefSeq" id="WP_073192696.1">
    <property type="nucleotide sequence ID" value="NZ_FQTW01000003.1"/>
</dbReference>
<reference evidence="1 2" key="1">
    <citation type="submission" date="2016-11" db="EMBL/GenBank/DDBJ databases">
        <authorList>
            <person name="Jaros S."/>
            <person name="Januszkiewicz K."/>
            <person name="Wedrychowicz H."/>
        </authorList>
    </citation>
    <scope>NUCLEOTIDE SEQUENCE [LARGE SCALE GENOMIC DNA]</scope>
    <source>
        <strain evidence="1 2">DSM 25661</strain>
    </source>
</reference>
<dbReference type="STRING" id="1155689.SAMN05444278_103254"/>
<dbReference type="SUPFAM" id="SSF53756">
    <property type="entry name" value="UDP-Glycosyltransferase/glycogen phosphorylase"/>
    <property type="match status" value="1"/>
</dbReference>
<dbReference type="Proteomes" id="UP000184462">
    <property type="component" value="Unassembled WGS sequence"/>
</dbReference>
<dbReference type="EMBL" id="FQTW01000003">
    <property type="protein sequence ID" value="SHE64167.1"/>
    <property type="molecule type" value="Genomic_DNA"/>
</dbReference>
<evidence type="ECO:0000313" key="2">
    <source>
        <dbReference type="Proteomes" id="UP000184462"/>
    </source>
</evidence>
<sequence>MPKKILIISRAFYPMNSPRSFRTTELAKELARLGHEVEVLLPENSKSEQQLDYAKGHSIKIKYYGSLQWKQLGQSKLIGDWKRKFGRLLFLLFEYPNIEIYFKLPKYLKHLKKQYDLLISIAVPHENHWAIAKLRSKKNPIAKTWVADCGDPFMDNQLERIPPPFYFRFLENNFLKKADYISVPTKGSIAGYNKKYHRKFKVIPQGFSFENIKIVDRFSPNTPIEFAYAGGVSASGVRSPHQLIKYLLSLKQEFRFHIYSNNSSDLKHLAEQSKGRIILHQPIPRSELLFELSKMDFLVNLDNGVSIVTPSKLIDYTLAKRPILNILPENIDRNLVNQFLNQDYSNAKVINNIDDYNIINVAKSFLELDSGE</sequence>